<keyword evidence="3" id="KW-0813">Transport</keyword>
<feature type="transmembrane region" description="Helical" evidence="8">
    <location>
        <begin position="59"/>
        <end position="82"/>
    </location>
</feature>
<comment type="similarity">
    <text evidence="2">Belongs to the CPA3 antiporters (TC 2.A.63) subunit F family.</text>
</comment>
<evidence type="ECO:0000256" key="2">
    <source>
        <dbReference type="ARBA" id="ARBA00009212"/>
    </source>
</evidence>
<evidence type="ECO:0000256" key="6">
    <source>
        <dbReference type="ARBA" id="ARBA00022989"/>
    </source>
</evidence>
<dbReference type="InParanoid" id="A0A7L4YNZ5"/>
<name>A0A7L4YNZ5_9ACTN</name>
<gene>
    <name evidence="9" type="ORF">EK0264_11220</name>
</gene>
<keyword evidence="6 8" id="KW-1133">Transmembrane helix</keyword>
<dbReference type="PANTHER" id="PTHR34702:SF1">
    <property type="entry name" value="NA(+)_H(+) ANTIPORTER SUBUNIT F"/>
    <property type="match status" value="1"/>
</dbReference>
<keyword evidence="10" id="KW-1185">Reference proteome</keyword>
<keyword evidence="4" id="KW-1003">Cell membrane</keyword>
<evidence type="ECO:0000256" key="8">
    <source>
        <dbReference type="SAM" id="Phobius"/>
    </source>
</evidence>
<dbReference type="RefSeq" id="WP_159545638.1">
    <property type="nucleotide sequence ID" value="NZ_CP047156.1"/>
</dbReference>
<dbReference type="EMBL" id="CP047156">
    <property type="protein sequence ID" value="QHC00798.1"/>
    <property type="molecule type" value="Genomic_DNA"/>
</dbReference>
<dbReference type="GO" id="GO:0005886">
    <property type="term" value="C:plasma membrane"/>
    <property type="evidence" value="ECO:0007669"/>
    <property type="project" value="UniProtKB-SubCell"/>
</dbReference>
<sequence length="87" mass="8974">MNVVYLIAIGLLVAAAAMALYRMSIGPTNLDRVGANDVLVSVVIGGVAVTIVYTDGQGALPILLVLSLVGFVGSLAVARFMATRGRR</sequence>
<dbReference type="Pfam" id="PF04066">
    <property type="entry name" value="MrpF_PhaF"/>
    <property type="match status" value="1"/>
</dbReference>
<keyword evidence="7 8" id="KW-0472">Membrane</keyword>
<evidence type="ECO:0000256" key="3">
    <source>
        <dbReference type="ARBA" id="ARBA00022448"/>
    </source>
</evidence>
<proteinExistence type="inferred from homology"/>
<keyword evidence="5 8" id="KW-0812">Transmembrane</keyword>
<evidence type="ECO:0000256" key="1">
    <source>
        <dbReference type="ARBA" id="ARBA00004651"/>
    </source>
</evidence>
<evidence type="ECO:0000256" key="5">
    <source>
        <dbReference type="ARBA" id="ARBA00022692"/>
    </source>
</evidence>
<reference evidence="9 10" key="1">
    <citation type="journal article" date="2018" name="Int. J. Syst. Evol. Microbiol.">
        <title>Epidermidibacterium keratini gen. nov., sp. nov., a member of the family Sporichthyaceae, isolated from keratin epidermis.</title>
        <authorList>
            <person name="Lee D.G."/>
            <person name="Trujillo M.E."/>
            <person name="Kang S."/>
            <person name="Nam J.J."/>
            <person name="Kim Y.J."/>
        </authorList>
    </citation>
    <scope>NUCLEOTIDE SEQUENCE [LARGE SCALE GENOMIC DNA]</scope>
    <source>
        <strain evidence="9 10">EPI-7</strain>
    </source>
</reference>
<evidence type="ECO:0000256" key="7">
    <source>
        <dbReference type="ARBA" id="ARBA00023136"/>
    </source>
</evidence>
<dbReference type="Proteomes" id="UP000463857">
    <property type="component" value="Chromosome"/>
</dbReference>
<feature type="transmembrane region" description="Helical" evidence="8">
    <location>
        <begin position="35"/>
        <end position="53"/>
    </location>
</feature>
<evidence type="ECO:0000313" key="10">
    <source>
        <dbReference type="Proteomes" id="UP000463857"/>
    </source>
</evidence>
<protein>
    <submittedName>
        <fullName evidence="9">Cation:proton antiporter</fullName>
    </submittedName>
</protein>
<dbReference type="KEGG" id="eke:EK0264_11220"/>
<accession>A0A7L4YNZ5</accession>
<organism evidence="9 10">
    <name type="scientific">Epidermidibacterium keratini</name>
    <dbReference type="NCBI Taxonomy" id="1891644"/>
    <lineage>
        <taxon>Bacteria</taxon>
        <taxon>Bacillati</taxon>
        <taxon>Actinomycetota</taxon>
        <taxon>Actinomycetes</taxon>
        <taxon>Sporichthyales</taxon>
        <taxon>Sporichthyaceae</taxon>
        <taxon>Epidermidibacterium</taxon>
    </lineage>
</organism>
<evidence type="ECO:0000256" key="4">
    <source>
        <dbReference type="ARBA" id="ARBA00022475"/>
    </source>
</evidence>
<comment type="subcellular location">
    <subcellularLocation>
        <location evidence="1">Cell membrane</location>
        <topology evidence="1">Multi-pass membrane protein</topology>
    </subcellularLocation>
</comment>
<dbReference type="InterPro" id="IPR007208">
    <property type="entry name" value="MrpF/PhaF-like"/>
</dbReference>
<dbReference type="AlphaFoldDB" id="A0A7L4YNZ5"/>
<dbReference type="GO" id="GO:0015385">
    <property type="term" value="F:sodium:proton antiporter activity"/>
    <property type="evidence" value="ECO:0007669"/>
    <property type="project" value="TreeGrafter"/>
</dbReference>
<dbReference type="PANTHER" id="PTHR34702">
    <property type="entry name" value="NA(+)/H(+) ANTIPORTER SUBUNIT F1"/>
    <property type="match status" value="1"/>
</dbReference>
<feature type="transmembrane region" description="Helical" evidence="8">
    <location>
        <begin position="6"/>
        <end position="23"/>
    </location>
</feature>
<evidence type="ECO:0000313" key="9">
    <source>
        <dbReference type="EMBL" id="QHC00798.1"/>
    </source>
</evidence>